<evidence type="ECO:0000313" key="2">
    <source>
        <dbReference type="EMBL" id="KAF1085620.1"/>
    </source>
</evidence>
<feature type="transmembrane region" description="Helical" evidence="1">
    <location>
        <begin position="9"/>
        <end position="33"/>
    </location>
</feature>
<dbReference type="EMBL" id="LSRS01000003">
    <property type="protein sequence ID" value="KAF1085620.1"/>
    <property type="molecule type" value="Genomic_DNA"/>
</dbReference>
<comment type="caution">
    <text evidence="2">The sequence shown here is derived from an EMBL/GenBank/DDBJ whole genome shotgun (WGS) entry which is preliminary data.</text>
</comment>
<reference evidence="2" key="1">
    <citation type="submission" date="2016-02" db="EMBL/GenBank/DDBJ databases">
        <title>Draft Genome Sequence of Sporotomaculum syntrophicum Strain FB, a Syntrophic Benzoate Degrader.</title>
        <authorList>
            <person name="Nobu M.K."/>
            <person name="Narihiro T."/>
            <person name="Qiu Y.-L."/>
            <person name="Ohashi A."/>
            <person name="Liu W.-T."/>
            <person name="Yuji S."/>
        </authorList>
    </citation>
    <scope>NUCLEOTIDE SEQUENCE</scope>
    <source>
        <strain evidence="2">FB</strain>
    </source>
</reference>
<dbReference type="NCBIfam" id="TIGR04223">
    <property type="entry name" value="quorum_AgrD"/>
    <property type="match status" value="1"/>
</dbReference>
<dbReference type="Proteomes" id="UP000798488">
    <property type="component" value="Unassembled WGS sequence"/>
</dbReference>
<dbReference type="InterPro" id="IPR009229">
    <property type="entry name" value="AgrD"/>
</dbReference>
<evidence type="ECO:0008006" key="4">
    <source>
        <dbReference type="Google" id="ProtNLM"/>
    </source>
</evidence>
<accession>A0A9D2WQB4</accession>
<evidence type="ECO:0000256" key="1">
    <source>
        <dbReference type="SAM" id="Phobius"/>
    </source>
</evidence>
<dbReference type="AlphaFoldDB" id="A0A9D2WQB4"/>
<keyword evidence="3" id="KW-1185">Reference proteome</keyword>
<keyword evidence="1" id="KW-1133">Transmembrane helix</keyword>
<protein>
    <recommendedName>
        <fullName evidence="4">Cyclic lactone autoinducer peptide</fullName>
    </recommendedName>
</protein>
<keyword evidence="1" id="KW-0812">Transmembrane</keyword>
<organism evidence="2 3">
    <name type="scientific">Sporotomaculum syntrophicum</name>
    <dbReference type="NCBI Taxonomy" id="182264"/>
    <lineage>
        <taxon>Bacteria</taxon>
        <taxon>Bacillati</taxon>
        <taxon>Bacillota</taxon>
        <taxon>Clostridia</taxon>
        <taxon>Eubacteriales</taxon>
        <taxon>Desulfallaceae</taxon>
        <taxon>Sporotomaculum</taxon>
    </lineage>
</organism>
<name>A0A9D2WQB4_9FIRM</name>
<proteinExistence type="predicted"/>
<evidence type="ECO:0000313" key="3">
    <source>
        <dbReference type="Proteomes" id="UP000798488"/>
    </source>
</evidence>
<gene>
    <name evidence="2" type="ORF">SPSYN_01763</name>
</gene>
<dbReference type="RefSeq" id="WP_341478865.1">
    <property type="nucleotide sequence ID" value="NZ_LSRS01000003.1"/>
</dbReference>
<keyword evidence="1" id="KW-0472">Membrane</keyword>
<sequence length="43" mass="5066">MKKIINKLCYFSVTTMLFMASIIVTPTCFAWHYQPEVPKSLRK</sequence>